<proteinExistence type="inferred from homology"/>
<keyword evidence="4 16" id="KW-0732">Signal</keyword>
<gene>
    <name evidence="17" type="ORF">BSTOLATCC_MIC49286</name>
</gene>
<dbReference type="FunFam" id="2.10.250.10:FF:000002">
    <property type="entry name" value="Calreticulin"/>
    <property type="match status" value="1"/>
</dbReference>
<evidence type="ECO:0000256" key="2">
    <source>
        <dbReference type="ARBA" id="ARBA00010983"/>
    </source>
</evidence>
<protein>
    <recommendedName>
        <fullName evidence="11">Calreticulin</fullName>
    </recommendedName>
</protein>
<dbReference type="GO" id="GO:0030246">
    <property type="term" value="F:carbohydrate binding"/>
    <property type="evidence" value="ECO:0007669"/>
    <property type="project" value="UniProtKB-KW"/>
</dbReference>
<feature type="binding site" evidence="12">
    <location>
        <position position="131"/>
    </location>
    <ligand>
        <name>an alpha-D-glucoside</name>
        <dbReference type="ChEBI" id="CHEBI:22390"/>
    </ligand>
</feature>
<evidence type="ECO:0000256" key="15">
    <source>
        <dbReference type="SAM" id="MobiDB-lite"/>
    </source>
</evidence>
<feature type="region of interest" description="Disordered" evidence="15">
    <location>
        <begin position="346"/>
        <end position="384"/>
    </location>
</feature>
<dbReference type="GO" id="GO:0005509">
    <property type="term" value="F:calcium ion binding"/>
    <property type="evidence" value="ECO:0007669"/>
    <property type="project" value="InterPro"/>
</dbReference>
<evidence type="ECO:0000256" key="7">
    <source>
        <dbReference type="ARBA" id="ARBA00022824"/>
    </source>
</evidence>
<evidence type="ECO:0000256" key="16">
    <source>
        <dbReference type="SAM" id="SignalP"/>
    </source>
</evidence>
<dbReference type="GO" id="GO:0051082">
    <property type="term" value="F:unfolded protein binding"/>
    <property type="evidence" value="ECO:0007669"/>
    <property type="project" value="InterPro"/>
</dbReference>
<keyword evidence="10 11" id="KW-0143">Chaperone</keyword>
<dbReference type="PIRSF" id="PIRSF002356">
    <property type="entry name" value="Calreticulin"/>
    <property type="match status" value="1"/>
</dbReference>
<reference evidence="17" key="1">
    <citation type="submission" date="2021-09" db="EMBL/GenBank/DDBJ databases">
        <authorList>
            <consortium name="AG Swart"/>
            <person name="Singh M."/>
            <person name="Singh A."/>
            <person name="Seah K."/>
            <person name="Emmerich C."/>
        </authorList>
    </citation>
    <scope>NUCLEOTIDE SEQUENCE</scope>
    <source>
        <strain evidence="17">ATCC30299</strain>
    </source>
</reference>
<evidence type="ECO:0000256" key="1">
    <source>
        <dbReference type="ARBA" id="ARBA00004319"/>
    </source>
</evidence>
<keyword evidence="5" id="KW-0430">Lectin</keyword>
<dbReference type="SUPFAM" id="SSF49899">
    <property type="entry name" value="Concanavalin A-like lectins/glucanases"/>
    <property type="match status" value="1"/>
</dbReference>
<dbReference type="GO" id="GO:0006457">
    <property type="term" value="P:protein folding"/>
    <property type="evidence" value="ECO:0007669"/>
    <property type="project" value="InterPro"/>
</dbReference>
<keyword evidence="8" id="KW-0862">Zinc</keyword>
<accession>A0AAU9K6S3</accession>
<dbReference type="GO" id="GO:0005789">
    <property type="term" value="C:endoplasmic reticulum membrane"/>
    <property type="evidence" value="ECO:0007669"/>
    <property type="project" value="TreeGrafter"/>
</dbReference>
<keyword evidence="13" id="KW-1015">Disulfide bond</keyword>
<dbReference type="Proteomes" id="UP001162131">
    <property type="component" value="Unassembled WGS sequence"/>
</dbReference>
<evidence type="ECO:0000256" key="14">
    <source>
        <dbReference type="RuleBase" id="RU362126"/>
    </source>
</evidence>
<sequence length="384" mass="43891">MKWIAPLLLVAFASATVFFQEEFNADWESRWVNSNWKSDGTQAKFRRSAGNWYVDAEKDQGLQTTEDYRFYGISSKFPAFTNQGKPLVVQYTVKMERNVDCGGGYIKILPDGFDQSTFGGETPYLVMFGPDICGSEKKTHLILSYKGKNFLNTKRFRCETDNLTHQYTAIIFPDNTYQFLIDNQEVSKGTLEEHWDILPKKEIKDPSAKKPDDWVDEPTLPDPEDKKPEGWDDIPELIPDPNASKPEDWEEKDGEWKAPMIPNPEYKGEWRPKMIPNPSYKGPWTAPTIPNPEYVAEPNLHALGTYGGVGIELWQVTSGIIFDNIIVTDSVEEAKAFSEKTFAHRLAGEPDAKKAYDEAEEAKRPKPQETEDEHDHDHEGREDL</sequence>
<feature type="compositionally biased region" description="Basic and acidic residues" evidence="15">
    <location>
        <begin position="202"/>
        <end position="213"/>
    </location>
</feature>
<dbReference type="InterPro" id="IPR001580">
    <property type="entry name" value="Calret/calnex"/>
</dbReference>
<evidence type="ECO:0000313" key="17">
    <source>
        <dbReference type="EMBL" id="CAG9329663.1"/>
    </source>
</evidence>
<evidence type="ECO:0000256" key="12">
    <source>
        <dbReference type="PIRSR" id="PIRSR002356-1"/>
    </source>
</evidence>
<evidence type="ECO:0000256" key="4">
    <source>
        <dbReference type="ARBA" id="ARBA00022729"/>
    </source>
</evidence>
<dbReference type="InterPro" id="IPR009169">
    <property type="entry name" value="Calreticulin"/>
</dbReference>
<keyword evidence="18" id="KW-1185">Reference proteome</keyword>
<keyword evidence="9" id="KW-0106">Calcium</keyword>
<feature type="region of interest" description="Disordered" evidence="15">
    <location>
        <begin position="202"/>
        <end position="271"/>
    </location>
</feature>
<organism evidence="17 18">
    <name type="scientific">Blepharisma stoltei</name>
    <dbReference type="NCBI Taxonomy" id="1481888"/>
    <lineage>
        <taxon>Eukaryota</taxon>
        <taxon>Sar</taxon>
        <taxon>Alveolata</taxon>
        <taxon>Ciliophora</taxon>
        <taxon>Postciliodesmatophora</taxon>
        <taxon>Heterotrichea</taxon>
        <taxon>Heterotrichida</taxon>
        <taxon>Blepharismidae</taxon>
        <taxon>Blepharisma</taxon>
    </lineage>
</organism>
<dbReference type="PANTHER" id="PTHR11073">
    <property type="entry name" value="CALRETICULIN AND CALNEXIN"/>
    <property type="match status" value="1"/>
</dbReference>
<name>A0AAU9K6S3_9CILI</name>
<evidence type="ECO:0000256" key="3">
    <source>
        <dbReference type="ARBA" id="ARBA00022723"/>
    </source>
</evidence>
<dbReference type="Gene3D" id="2.10.250.10">
    <property type="entry name" value="Calreticulin/calnexin, P domain"/>
    <property type="match status" value="1"/>
</dbReference>
<feature type="binding site" evidence="12">
    <location>
        <position position="105"/>
    </location>
    <ligand>
        <name>an alpha-D-glucoside</name>
        <dbReference type="ChEBI" id="CHEBI:22390"/>
    </ligand>
</feature>
<evidence type="ECO:0000256" key="8">
    <source>
        <dbReference type="ARBA" id="ARBA00022833"/>
    </source>
</evidence>
<comment type="caution">
    <text evidence="17">The sequence shown here is derived from an EMBL/GenBank/DDBJ whole genome shotgun (WGS) entry which is preliminary data.</text>
</comment>
<keyword evidence="7 11" id="KW-0256">Endoplasmic reticulum</keyword>
<dbReference type="PRINTS" id="PR00626">
    <property type="entry name" value="CALRETICULIN"/>
</dbReference>
<dbReference type="AlphaFoldDB" id="A0AAU9K6S3"/>
<dbReference type="GO" id="GO:0036503">
    <property type="term" value="P:ERAD pathway"/>
    <property type="evidence" value="ECO:0007669"/>
    <property type="project" value="TreeGrafter"/>
</dbReference>
<evidence type="ECO:0000256" key="9">
    <source>
        <dbReference type="ARBA" id="ARBA00022837"/>
    </source>
</evidence>
<keyword evidence="3" id="KW-0479">Metal-binding</keyword>
<evidence type="ECO:0000256" key="6">
    <source>
        <dbReference type="ARBA" id="ARBA00022737"/>
    </source>
</evidence>
<dbReference type="InterPro" id="IPR018124">
    <property type="entry name" value="Calret/calnex_CS"/>
</dbReference>
<feature type="binding site" evidence="12">
    <location>
        <position position="312"/>
    </location>
    <ligand>
        <name>an alpha-D-glucoside</name>
        <dbReference type="ChEBI" id="CHEBI:22390"/>
    </ligand>
</feature>
<dbReference type="PROSITE" id="PS00804">
    <property type="entry name" value="CALRETICULIN_2"/>
    <property type="match status" value="1"/>
</dbReference>
<evidence type="ECO:0000256" key="11">
    <source>
        <dbReference type="PIRNR" id="PIRNR002356"/>
    </source>
</evidence>
<dbReference type="Pfam" id="PF00262">
    <property type="entry name" value="Calreticulin"/>
    <property type="match status" value="2"/>
</dbReference>
<dbReference type="SUPFAM" id="SSF63887">
    <property type="entry name" value="P-domain of calnexin/calreticulin"/>
    <property type="match status" value="1"/>
</dbReference>
<evidence type="ECO:0000313" key="18">
    <source>
        <dbReference type="Proteomes" id="UP001162131"/>
    </source>
</evidence>
<dbReference type="GO" id="GO:0005788">
    <property type="term" value="C:endoplasmic reticulum lumen"/>
    <property type="evidence" value="ECO:0007669"/>
    <property type="project" value="UniProtKB-SubCell"/>
</dbReference>
<dbReference type="PANTHER" id="PTHR11073:SF2">
    <property type="entry name" value="CALRETICULIN"/>
    <property type="match status" value="1"/>
</dbReference>
<feature type="chain" id="PRO_5043717628" description="Calreticulin" evidence="16">
    <location>
        <begin position="16"/>
        <end position="384"/>
    </location>
</feature>
<dbReference type="InterPro" id="IPR013320">
    <property type="entry name" value="ConA-like_dom_sf"/>
</dbReference>
<feature type="binding site" evidence="12">
    <location>
        <position position="124"/>
    </location>
    <ligand>
        <name>an alpha-D-glucoside</name>
        <dbReference type="ChEBI" id="CHEBI:22390"/>
    </ligand>
</feature>
<feature type="disulfide bond" evidence="13">
    <location>
        <begin position="101"/>
        <end position="133"/>
    </location>
</feature>
<dbReference type="EMBL" id="CAJZBQ010000048">
    <property type="protein sequence ID" value="CAG9329663.1"/>
    <property type="molecule type" value="Genomic_DNA"/>
</dbReference>
<dbReference type="PROSITE" id="PS00805">
    <property type="entry name" value="CALRETICULIN_REPEAT"/>
    <property type="match status" value="1"/>
</dbReference>
<evidence type="ECO:0000256" key="13">
    <source>
        <dbReference type="PIRSR" id="PIRSR002356-3"/>
    </source>
</evidence>
<feature type="binding site" evidence="12">
    <location>
        <position position="107"/>
    </location>
    <ligand>
        <name>an alpha-D-glucoside</name>
        <dbReference type="ChEBI" id="CHEBI:22390"/>
    </ligand>
</feature>
<dbReference type="Gene3D" id="2.60.120.200">
    <property type="match status" value="1"/>
</dbReference>
<feature type="signal peptide" evidence="16">
    <location>
        <begin position="1"/>
        <end position="15"/>
    </location>
</feature>
<dbReference type="InterPro" id="IPR009033">
    <property type="entry name" value="Calreticulin/calnexin_P_dom_sf"/>
</dbReference>
<keyword evidence="6" id="KW-0677">Repeat</keyword>
<evidence type="ECO:0000256" key="10">
    <source>
        <dbReference type="ARBA" id="ARBA00023186"/>
    </source>
</evidence>
<comment type="similarity">
    <text evidence="2 11 14">Belongs to the calreticulin family.</text>
</comment>
<comment type="subcellular location">
    <subcellularLocation>
        <location evidence="1 11">Endoplasmic reticulum lumen</location>
    </subcellularLocation>
</comment>
<evidence type="ECO:0000256" key="5">
    <source>
        <dbReference type="ARBA" id="ARBA00022734"/>
    </source>
</evidence>
<dbReference type="FunFam" id="2.60.120.200:FF:000018">
    <property type="entry name" value="Calreticulin 1b"/>
    <property type="match status" value="1"/>
</dbReference>